<name>A0A1M7A1D3_9FLAO</name>
<protein>
    <submittedName>
        <fullName evidence="1">Uncharacterized protein</fullName>
    </submittedName>
</protein>
<dbReference type="RefSeq" id="WP_068840984.1">
    <property type="nucleotide sequence ID" value="NZ_FRBT01000001.1"/>
</dbReference>
<evidence type="ECO:0000313" key="2">
    <source>
        <dbReference type="Proteomes" id="UP000184028"/>
    </source>
</evidence>
<proteinExistence type="predicted"/>
<dbReference type="EMBL" id="FRBT01000001">
    <property type="protein sequence ID" value="SHL36568.1"/>
    <property type="molecule type" value="Genomic_DNA"/>
</dbReference>
<keyword evidence="2" id="KW-1185">Reference proteome</keyword>
<organism evidence="1 2">
    <name type="scientific">Flavobacterium chilense</name>
    <dbReference type="NCBI Taxonomy" id="946677"/>
    <lineage>
        <taxon>Bacteria</taxon>
        <taxon>Pseudomonadati</taxon>
        <taxon>Bacteroidota</taxon>
        <taxon>Flavobacteriia</taxon>
        <taxon>Flavobacteriales</taxon>
        <taxon>Flavobacteriaceae</taxon>
        <taxon>Flavobacterium</taxon>
    </lineage>
</organism>
<gene>
    <name evidence="1" type="ORF">SAMN05444484_1011237</name>
</gene>
<sequence length="94" mass="10195">MKANSKKMAAEITTAITTALTAKSNTKKILKTIDNTAKKIAKKINKRILKTTAGVKGKKIKKASKIKKGDNGMLPEVKKNKLLTEMAADEIKAN</sequence>
<reference evidence="2" key="1">
    <citation type="submission" date="2016-11" db="EMBL/GenBank/DDBJ databases">
        <authorList>
            <person name="Varghese N."/>
            <person name="Submissions S."/>
        </authorList>
    </citation>
    <scope>NUCLEOTIDE SEQUENCE [LARGE SCALE GENOMIC DNA]</scope>
    <source>
        <strain evidence="2">DSM 24724</strain>
    </source>
</reference>
<dbReference type="STRING" id="946677.SAMN05444484_1011237"/>
<dbReference type="Proteomes" id="UP000184028">
    <property type="component" value="Unassembled WGS sequence"/>
</dbReference>
<accession>A0A1M7A1D3</accession>
<dbReference type="AlphaFoldDB" id="A0A1M7A1D3"/>
<evidence type="ECO:0000313" key="1">
    <source>
        <dbReference type="EMBL" id="SHL36568.1"/>
    </source>
</evidence>